<dbReference type="Proteomes" id="UP000075886">
    <property type="component" value="Unassembled WGS sequence"/>
</dbReference>
<dbReference type="SMART" id="SM00020">
    <property type="entry name" value="Tryp_SPc"/>
    <property type="match status" value="1"/>
</dbReference>
<dbReference type="EMBL" id="AXCN02000442">
    <property type="status" value="NOT_ANNOTATED_CDS"/>
    <property type="molecule type" value="Genomic_DNA"/>
</dbReference>
<evidence type="ECO:0000256" key="2">
    <source>
        <dbReference type="SAM" id="SignalP"/>
    </source>
</evidence>
<protein>
    <recommendedName>
        <fullName evidence="3">Peptidase S1 domain-containing protein</fullName>
    </recommendedName>
</protein>
<dbReference type="Gene3D" id="2.40.10.10">
    <property type="entry name" value="Trypsin-like serine proteases"/>
    <property type="match status" value="1"/>
</dbReference>
<reference evidence="5" key="1">
    <citation type="submission" date="2014-01" db="EMBL/GenBank/DDBJ databases">
        <title>The Genome Sequence of Anopheles farauti FAR1 (V2).</title>
        <authorList>
            <consortium name="The Broad Institute Genomics Platform"/>
            <person name="Neafsey D.E."/>
            <person name="Besansky N."/>
            <person name="Howell P."/>
            <person name="Walton C."/>
            <person name="Young S.K."/>
            <person name="Zeng Q."/>
            <person name="Gargeya S."/>
            <person name="Fitzgerald M."/>
            <person name="Haas B."/>
            <person name="Abouelleil A."/>
            <person name="Allen A.W."/>
            <person name="Alvarado L."/>
            <person name="Arachchi H.M."/>
            <person name="Berlin A.M."/>
            <person name="Chapman S.B."/>
            <person name="Gainer-Dewar J."/>
            <person name="Goldberg J."/>
            <person name="Griggs A."/>
            <person name="Gujja S."/>
            <person name="Hansen M."/>
            <person name="Howarth C."/>
            <person name="Imamovic A."/>
            <person name="Ireland A."/>
            <person name="Larimer J."/>
            <person name="McCowan C."/>
            <person name="Murphy C."/>
            <person name="Pearson M."/>
            <person name="Poon T.W."/>
            <person name="Priest M."/>
            <person name="Roberts A."/>
            <person name="Saif S."/>
            <person name="Shea T."/>
            <person name="Sisk P."/>
            <person name="Sykes S."/>
            <person name="Wortman J."/>
            <person name="Nusbaum C."/>
            <person name="Birren B."/>
        </authorList>
    </citation>
    <scope>NUCLEOTIDE SEQUENCE [LARGE SCALE GENOMIC DNA]</scope>
    <source>
        <strain evidence="5">FAR1</strain>
    </source>
</reference>
<comment type="similarity">
    <text evidence="1">Belongs to the peptidase S1 family. CLIP subfamily.</text>
</comment>
<reference evidence="4" key="2">
    <citation type="submission" date="2020-05" db="UniProtKB">
        <authorList>
            <consortium name="EnsemblMetazoa"/>
        </authorList>
    </citation>
    <scope>IDENTIFICATION</scope>
    <source>
        <strain evidence="4">FAR1</strain>
    </source>
</reference>
<dbReference type="InterPro" id="IPR009003">
    <property type="entry name" value="Peptidase_S1_PA"/>
</dbReference>
<dbReference type="InterPro" id="IPR051333">
    <property type="entry name" value="CLIP_Serine_Protease"/>
</dbReference>
<evidence type="ECO:0000313" key="5">
    <source>
        <dbReference type="Proteomes" id="UP000075886"/>
    </source>
</evidence>
<dbReference type="Pfam" id="PF00089">
    <property type="entry name" value="Trypsin"/>
    <property type="match status" value="1"/>
</dbReference>
<proteinExistence type="inferred from homology"/>
<dbReference type="InterPro" id="IPR043504">
    <property type="entry name" value="Peptidase_S1_PA_chymotrypsin"/>
</dbReference>
<keyword evidence="2" id="KW-0732">Signal</keyword>
<dbReference type="SUPFAM" id="SSF50494">
    <property type="entry name" value="Trypsin-like serine proteases"/>
    <property type="match status" value="1"/>
</dbReference>
<name>A0A182QRG3_9DIPT</name>
<dbReference type="PROSITE" id="PS50240">
    <property type="entry name" value="TRYPSIN_DOM"/>
    <property type="match status" value="1"/>
</dbReference>
<feature type="chain" id="PRO_5008133297" description="Peptidase S1 domain-containing protein" evidence="2">
    <location>
        <begin position="24"/>
        <end position="315"/>
    </location>
</feature>
<dbReference type="AlphaFoldDB" id="A0A182QRG3"/>
<evidence type="ECO:0000259" key="3">
    <source>
        <dbReference type="PROSITE" id="PS50240"/>
    </source>
</evidence>
<evidence type="ECO:0000313" key="4">
    <source>
        <dbReference type="EnsemblMetazoa" id="AFAF015388-PA"/>
    </source>
</evidence>
<dbReference type="VEuPathDB" id="VectorBase:AFAF015388"/>
<dbReference type="STRING" id="69004.A0A182QRG3"/>
<evidence type="ECO:0000256" key="1">
    <source>
        <dbReference type="ARBA" id="ARBA00024195"/>
    </source>
</evidence>
<keyword evidence="5" id="KW-1185">Reference proteome</keyword>
<dbReference type="PRINTS" id="PR00722">
    <property type="entry name" value="CHYMOTRYPSIN"/>
</dbReference>
<dbReference type="PANTHER" id="PTHR24260">
    <property type="match status" value="1"/>
</dbReference>
<dbReference type="GO" id="GO:0006508">
    <property type="term" value="P:proteolysis"/>
    <property type="evidence" value="ECO:0007669"/>
    <property type="project" value="InterPro"/>
</dbReference>
<dbReference type="InterPro" id="IPR001314">
    <property type="entry name" value="Peptidase_S1A"/>
</dbReference>
<dbReference type="GO" id="GO:0004252">
    <property type="term" value="F:serine-type endopeptidase activity"/>
    <property type="evidence" value="ECO:0007669"/>
    <property type="project" value="InterPro"/>
</dbReference>
<feature type="domain" description="Peptidase S1" evidence="3">
    <location>
        <begin position="24"/>
        <end position="277"/>
    </location>
</feature>
<dbReference type="PANTHER" id="PTHR24260:SF136">
    <property type="entry name" value="GH08193P-RELATED"/>
    <property type="match status" value="1"/>
</dbReference>
<feature type="signal peptide" evidence="2">
    <location>
        <begin position="1"/>
        <end position="23"/>
    </location>
</feature>
<dbReference type="EnsemblMetazoa" id="AFAF015388-RA">
    <property type="protein sequence ID" value="AFAF015388-PA"/>
    <property type="gene ID" value="AFAF015388"/>
</dbReference>
<accession>A0A182QRG3</accession>
<sequence length="315" mass="34937">MASVRLLVTATRICLILTQMAHAIVPHSVQDKPDVEECGVRNQSNLWPFHVGLYRAERNESFYFCGGTIVSGWHVIVSAHCVTPYRLEQLSVRYGVSDLSTVDHTDRCRVGQLIVHPDYRAPDFSNDLALLLLLDPIPIGPLAQPVCLWPTKSDNMTSTGGDLAGTRGISVGWGVGPRNFYTIVLQRATTEILRQNLCLDVFSGILFEKNDFFCAVTPVCSGSGGSGFYVQIGERYYLRGITTFGIEAKGRYQCGINTLTGLLNMARYTEWIKQQIGASFGLRIWDPVFPALRGRRTLHGKTGEKEANFSSPIYP</sequence>
<organism evidence="4 5">
    <name type="scientific">Anopheles farauti</name>
    <dbReference type="NCBI Taxonomy" id="69004"/>
    <lineage>
        <taxon>Eukaryota</taxon>
        <taxon>Metazoa</taxon>
        <taxon>Ecdysozoa</taxon>
        <taxon>Arthropoda</taxon>
        <taxon>Hexapoda</taxon>
        <taxon>Insecta</taxon>
        <taxon>Pterygota</taxon>
        <taxon>Neoptera</taxon>
        <taxon>Endopterygota</taxon>
        <taxon>Diptera</taxon>
        <taxon>Nematocera</taxon>
        <taxon>Culicoidea</taxon>
        <taxon>Culicidae</taxon>
        <taxon>Anophelinae</taxon>
        <taxon>Anopheles</taxon>
    </lineage>
</organism>
<dbReference type="InterPro" id="IPR001254">
    <property type="entry name" value="Trypsin_dom"/>
</dbReference>